<evidence type="ECO:0008006" key="2">
    <source>
        <dbReference type="Google" id="ProtNLM"/>
    </source>
</evidence>
<protein>
    <recommendedName>
        <fullName evidence="2">DNA helicase</fullName>
    </recommendedName>
</protein>
<accession>A0A1X7U9T2</accession>
<sequence length="114" mass="12871">MCKKLNGKCCLVLATYRYVEKDDDLERKVEKKLKELNKDIYNSSGLEAKSELAVGARVMLRCNVNIDEALVTGALGTVQAISETPITVKFKRITDPCEIKKVKRKFMVMKNVCV</sequence>
<proteinExistence type="predicted"/>
<name>A0A1X7U9T2_AMPQE</name>
<evidence type="ECO:0000313" key="1">
    <source>
        <dbReference type="EnsemblMetazoa" id="Aqu2.1.24418_001"/>
    </source>
</evidence>
<dbReference type="InParanoid" id="A0A1X7U9T2"/>
<reference evidence="1" key="1">
    <citation type="submission" date="2017-05" db="UniProtKB">
        <authorList>
            <consortium name="EnsemblMetazoa"/>
        </authorList>
    </citation>
    <scope>IDENTIFICATION</scope>
</reference>
<organism evidence="1">
    <name type="scientific">Amphimedon queenslandica</name>
    <name type="common">Sponge</name>
    <dbReference type="NCBI Taxonomy" id="400682"/>
    <lineage>
        <taxon>Eukaryota</taxon>
        <taxon>Metazoa</taxon>
        <taxon>Porifera</taxon>
        <taxon>Demospongiae</taxon>
        <taxon>Heteroscleromorpha</taxon>
        <taxon>Haplosclerida</taxon>
        <taxon>Niphatidae</taxon>
        <taxon>Amphimedon</taxon>
    </lineage>
</organism>
<dbReference type="AlphaFoldDB" id="A0A1X7U9T2"/>
<dbReference type="EnsemblMetazoa" id="Aqu2.1.24418_001">
    <property type="protein sequence ID" value="Aqu2.1.24418_001"/>
    <property type="gene ID" value="Aqu2.1.24418"/>
</dbReference>